<dbReference type="PANTHER" id="PTHR21738:SF0">
    <property type="entry name" value="RIBOSOMAL RNA PROCESSING PROTEIN 36 HOMOLOG"/>
    <property type="match status" value="1"/>
</dbReference>
<feature type="region of interest" description="Disordered" evidence="11">
    <location>
        <begin position="206"/>
        <end position="231"/>
    </location>
</feature>
<keyword evidence="8 10" id="KW-0687">Ribonucleoprotein</keyword>
<dbReference type="RefSeq" id="XP_028468628.1">
    <property type="nucleotide sequence ID" value="XM_028611229.1"/>
</dbReference>
<protein>
    <recommendedName>
        <fullName evidence="10">rRNA biogenesis protein RRP36</fullName>
    </recommendedName>
</protein>
<evidence type="ECO:0000256" key="2">
    <source>
        <dbReference type="ARBA" id="ARBA00009418"/>
    </source>
</evidence>
<comment type="similarity">
    <text evidence="2 10">Belongs to the RRP36 family.</text>
</comment>
<evidence type="ECO:0000256" key="6">
    <source>
        <dbReference type="ARBA" id="ARBA00023054"/>
    </source>
</evidence>
<dbReference type="PANTHER" id="PTHR21738">
    <property type="entry name" value="RIBOSOMAL RNA PROCESSING PROTEIN 36 HOMOLOG"/>
    <property type="match status" value="1"/>
</dbReference>
<keyword evidence="6" id="KW-0175">Coiled coil</keyword>
<dbReference type="InterPro" id="IPR009292">
    <property type="entry name" value="RRP36"/>
</dbReference>
<dbReference type="EMBL" id="ML119052">
    <property type="protein sequence ID" value="ROT40822.1"/>
    <property type="molecule type" value="Genomic_DNA"/>
</dbReference>
<evidence type="ECO:0000313" key="12">
    <source>
        <dbReference type="EMBL" id="ROT40822.1"/>
    </source>
</evidence>
<feature type="compositionally biased region" description="Basic and acidic residues" evidence="11">
    <location>
        <begin position="206"/>
        <end position="217"/>
    </location>
</feature>
<evidence type="ECO:0000256" key="11">
    <source>
        <dbReference type="SAM" id="MobiDB-lite"/>
    </source>
</evidence>
<evidence type="ECO:0000256" key="8">
    <source>
        <dbReference type="ARBA" id="ARBA00023274"/>
    </source>
</evidence>
<organism evidence="12 13">
    <name type="scientific">Sodiomyces alkalinus (strain CBS 110278 / VKM F-3762 / F11)</name>
    <name type="common">Alkaliphilic filamentous fungus</name>
    <dbReference type="NCBI Taxonomy" id="1314773"/>
    <lineage>
        <taxon>Eukaryota</taxon>
        <taxon>Fungi</taxon>
        <taxon>Dikarya</taxon>
        <taxon>Ascomycota</taxon>
        <taxon>Pezizomycotina</taxon>
        <taxon>Sordariomycetes</taxon>
        <taxon>Hypocreomycetidae</taxon>
        <taxon>Glomerellales</taxon>
        <taxon>Plectosphaerellaceae</taxon>
        <taxon>Sodiomyces</taxon>
    </lineage>
</organism>
<comment type="function">
    <text evidence="9 10">Component of the 90S pre-ribosome involved in the maturation of rRNAs. Required for early cleavages of the pre-RNAs in the 40S ribosomal subunit maturation pathway.</text>
</comment>
<feature type="compositionally biased region" description="Basic and acidic residues" evidence="11">
    <location>
        <begin position="294"/>
        <end position="308"/>
    </location>
</feature>
<comment type="subunit">
    <text evidence="3 10">Associates with 90S and pre-40S pre-ribosomal particles.</text>
</comment>
<evidence type="ECO:0000256" key="5">
    <source>
        <dbReference type="ARBA" id="ARBA00022552"/>
    </source>
</evidence>
<dbReference type="GO" id="GO:0000462">
    <property type="term" value="P:maturation of SSU-rRNA from tricistronic rRNA transcript (SSU-rRNA, 5.8S rRNA, LSU-rRNA)"/>
    <property type="evidence" value="ECO:0007669"/>
    <property type="project" value="TreeGrafter"/>
</dbReference>
<dbReference type="OrthoDB" id="448446at2759"/>
<dbReference type="GeneID" id="39579707"/>
<proteinExistence type="inferred from homology"/>
<dbReference type="Proteomes" id="UP000272025">
    <property type="component" value="Unassembled WGS sequence"/>
</dbReference>
<dbReference type="STRING" id="1314773.A0A3N2Q259"/>
<sequence>MANSQKRKLPLQGLQRRVRPRQEEVPDEELDESLDDNDDQTEPDMSDDDLEGENVDDEDDDEDASESDGPPPARSKVDPSSISFGALAKAQASIPPLRKRQKRATSETRSEEDGDESDSDDARPKTSGPGKRSSKHAPMEMSSKRPVSRKREVIAVPKLEARDPRFDPLISGGGAGFNEAKAKKAYAFLDEYRDSEMTTLRAEIKKTKDPAEKEKMKRLLGSMENRKKAELRKDEERRILEEHRRQEKELVKQGKKPFYLKKSEQKKRLLVEQFKGMKKKQVDRVIERKRKKVAGREKKELDQLQRRR</sequence>
<name>A0A3N2Q259_SODAK</name>
<dbReference type="AlphaFoldDB" id="A0A3N2Q259"/>
<evidence type="ECO:0000256" key="1">
    <source>
        <dbReference type="ARBA" id="ARBA00004604"/>
    </source>
</evidence>
<keyword evidence="4 10" id="KW-0690">Ribosome biogenesis</keyword>
<comment type="subcellular location">
    <subcellularLocation>
        <location evidence="1 10">Nucleus</location>
        <location evidence="1 10">Nucleolus</location>
    </subcellularLocation>
</comment>
<evidence type="ECO:0000256" key="9">
    <source>
        <dbReference type="ARBA" id="ARBA00025053"/>
    </source>
</evidence>
<feature type="region of interest" description="Disordered" evidence="11">
    <location>
        <begin position="1"/>
        <end position="156"/>
    </location>
</feature>
<dbReference type="GO" id="GO:0005730">
    <property type="term" value="C:nucleolus"/>
    <property type="evidence" value="ECO:0007669"/>
    <property type="project" value="UniProtKB-SubCell"/>
</dbReference>
<evidence type="ECO:0000256" key="10">
    <source>
        <dbReference type="RuleBase" id="RU368027"/>
    </source>
</evidence>
<evidence type="ECO:0000313" key="13">
    <source>
        <dbReference type="Proteomes" id="UP000272025"/>
    </source>
</evidence>
<keyword evidence="13" id="KW-1185">Reference proteome</keyword>
<accession>A0A3N2Q259</accession>
<keyword evidence="5 10" id="KW-0698">rRNA processing</keyword>
<keyword evidence="7 10" id="KW-0539">Nucleus</keyword>
<evidence type="ECO:0000256" key="7">
    <source>
        <dbReference type="ARBA" id="ARBA00023242"/>
    </source>
</evidence>
<gene>
    <name evidence="12" type="ORF">SODALDRAFT_330553</name>
</gene>
<reference evidence="12 13" key="1">
    <citation type="journal article" date="2018" name="Mol. Ecol.">
        <title>The obligate alkalophilic soda-lake fungus Sodiomyces alkalinus has shifted to a protein diet.</title>
        <authorList>
            <person name="Grum-Grzhimaylo A.A."/>
            <person name="Falkoski D.L."/>
            <person name="van den Heuvel J."/>
            <person name="Valero-Jimenez C.A."/>
            <person name="Min B."/>
            <person name="Choi I.G."/>
            <person name="Lipzen A."/>
            <person name="Daum C.G."/>
            <person name="Aanen D.K."/>
            <person name="Tsang A."/>
            <person name="Henrissat B."/>
            <person name="Bilanenko E.N."/>
            <person name="de Vries R.P."/>
            <person name="van Kan J.A.L."/>
            <person name="Grigoriev I.V."/>
            <person name="Debets A.J.M."/>
        </authorList>
    </citation>
    <scope>NUCLEOTIDE SEQUENCE [LARGE SCALE GENOMIC DNA]</scope>
    <source>
        <strain evidence="12 13">F11</strain>
    </source>
</reference>
<dbReference type="GO" id="GO:0030686">
    <property type="term" value="C:90S preribosome"/>
    <property type="evidence" value="ECO:0007669"/>
    <property type="project" value="TreeGrafter"/>
</dbReference>
<dbReference type="Pfam" id="PF06102">
    <property type="entry name" value="RRP36"/>
    <property type="match status" value="1"/>
</dbReference>
<feature type="compositionally biased region" description="Acidic residues" evidence="11">
    <location>
        <begin position="25"/>
        <end position="66"/>
    </location>
</feature>
<evidence type="ECO:0000256" key="4">
    <source>
        <dbReference type="ARBA" id="ARBA00022517"/>
    </source>
</evidence>
<feature type="region of interest" description="Disordered" evidence="11">
    <location>
        <begin position="278"/>
        <end position="308"/>
    </location>
</feature>
<evidence type="ECO:0000256" key="3">
    <source>
        <dbReference type="ARBA" id="ARBA00011167"/>
    </source>
</evidence>